<evidence type="ECO:0000259" key="3">
    <source>
        <dbReference type="Pfam" id="PF00535"/>
    </source>
</evidence>
<dbReference type="EMBL" id="WDEH01000015">
    <property type="protein sequence ID" value="KAB6138630.1"/>
    <property type="molecule type" value="Genomic_DNA"/>
</dbReference>
<sequence>MPEISIIVPVYNTEKWLRRCVDSILAQTFKDFELLLIDDGSTDNSGTICDEYVGKDPRVRVFHKSNGGVSSARNLGLNNVRGKYIAFCDSDDWVENNYLSVLSDNDKCCYTVVIERHALNEQRKIISKSIEESAVIILKYFCPYFQTPYNKLFLNSIIQEGNIRFDEAFRVGEDILFNIQYIQNIRFDSEVEEAGIVAITDNLYHYNTANPNSLTKKADLFPEGWVIRIYHEILKLSGKFGKGMMLIYYRLSSWTFNDIINIRLCDKKTTKQKSLTLYKWVNHPAYSPLFKRKFGEGSYIRQIIFNVCVMFRHPGLMYFVFYKINKL</sequence>
<dbReference type="InterPro" id="IPR029044">
    <property type="entry name" value="Nucleotide-diphossugar_trans"/>
</dbReference>
<keyword evidence="1" id="KW-0328">Glycosyltransferase</keyword>
<dbReference type="Proteomes" id="UP000487596">
    <property type="component" value="Unassembled WGS sequence"/>
</dbReference>
<gene>
    <name evidence="4" type="ORF">GA424_10730</name>
</gene>
<accession>A0A6A2RX20</accession>
<evidence type="ECO:0000313" key="5">
    <source>
        <dbReference type="Proteomes" id="UP000487596"/>
    </source>
</evidence>
<evidence type="ECO:0000313" key="4">
    <source>
        <dbReference type="EMBL" id="KAB6138630.1"/>
    </source>
</evidence>
<dbReference type="InterPro" id="IPR001173">
    <property type="entry name" value="Glyco_trans_2-like"/>
</dbReference>
<protein>
    <submittedName>
        <fullName evidence="4">Glycosyltransferase family 2 protein</fullName>
    </submittedName>
</protein>
<dbReference type="GO" id="GO:0016758">
    <property type="term" value="F:hexosyltransferase activity"/>
    <property type="evidence" value="ECO:0007669"/>
    <property type="project" value="UniProtKB-ARBA"/>
</dbReference>
<dbReference type="AlphaFoldDB" id="A0A6A2RX20"/>
<dbReference type="Pfam" id="PF00535">
    <property type="entry name" value="Glycos_transf_2"/>
    <property type="match status" value="1"/>
</dbReference>
<feature type="domain" description="Glycosyltransferase 2-like" evidence="3">
    <location>
        <begin position="5"/>
        <end position="102"/>
    </location>
</feature>
<organism evidence="4 5">
    <name type="scientific">Bacteroides xylanisolvens</name>
    <dbReference type="NCBI Taxonomy" id="371601"/>
    <lineage>
        <taxon>Bacteria</taxon>
        <taxon>Pseudomonadati</taxon>
        <taxon>Bacteroidota</taxon>
        <taxon>Bacteroidia</taxon>
        <taxon>Bacteroidales</taxon>
        <taxon>Bacteroidaceae</taxon>
        <taxon>Bacteroides</taxon>
    </lineage>
</organism>
<dbReference type="CDD" id="cd00761">
    <property type="entry name" value="Glyco_tranf_GTA_type"/>
    <property type="match status" value="1"/>
</dbReference>
<evidence type="ECO:0000256" key="2">
    <source>
        <dbReference type="ARBA" id="ARBA00022679"/>
    </source>
</evidence>
<dbReference type="SUPFAM" id="SSF53448">
    <property type="entry name" value="Nucleotide-diphospho-sugar transferases"/>
    <property type="match status" value="1"/>
</dbReference>
<dbReference type="Gene3D" id="3.90.550.10">
    <property type="entry name" value="Spore Coat Polysaccharide Biosynthesis Protein SpsA, Chain A"/>
    <property type="match status" value="1"/>
</dbReference>
<evidence type="ECO:0000256" key="1">
    <source>
        <dbReference type="ARBA" id="ARBA00022676"/>
    </source>
</evidence>
<dbReference type="PANTHER" id="PTHR22916:SF51">
    <property type="entry name" value="GLYCOSYLTRANSFERASE EPSH-RELATED"/>
    <property type="match status" value="1"/>
</dbReference>
<keyword evidence="2 4" id="KW-0808">Transferase</keyword>
<dbReference type="PANTHER" id="PTHR22916">
    <property type="entry name" value="GLYCOSYLTRANSFERASE"/>
    <property type="match status" value="1"/>
</dbReference>
<proteinExistence type="predicted"/>
<comment type="caution">
    <text evidence="4">The sequence shown here is derived from an EMBL/GenBank/DDBJ whole genome shotgun (WGS) entry which is preliminary data.</text>
</comment>
<name>A0A6A2RX20_9BACE</name>
<reference evidence="4 5" key="1">
    <citation type="journal article" date="2019" name="Nat. Med.">
        <title>A library of human gut bacterial isolates paired with longitudinal multiomics data enables mechanistic microbiome research.</title>
        <authorList>
            <person name="Poyet M."/>
            <person name="Groussin M."/>
            <person name="Gibbons S.M."/>
            <person name="Avila-Pacheco J."/>
            <person name="Jiang X."/>
            <person name="Kearney S.M."/>
            <person name="Perrotta A.R."/>
            <person name="Berdy B."/>
            <person name="Zhao S."/>
            <person name="Lieberman T.D."/>
            <person name="Swanson P.K."/>
            <person name="Smith M."/>
            <person name="Roesemann S."/>
            <person name="Alexander J.E."/>
            <person name="Rich S.A."/>
            <person name="Livny J."/>
            <person name="Vlamakis H."/>
            <person name="Clish C."/>
            <person name="Bullock K."/>
            <person name="Deik A."/>
            <person name="Scott J."/>
            <person name="Pierce K.A."/>
            <person name="Xavier R.J."/>
            <person name="Alm E.J."/>
        </authorList>
    </citation>
    <scope>NUCLEOTIDE SEQUENCE [LARGE SCALE GENOMIC DNA]</scope>
    <source>
        <strain evidence="4 5">BIOML-A62</strain>
    </source>
</reference>